<dbReference type="Pfam" id="PF02630">
    <property type="entry name" value="SCO1-SenC"/>
    <property type="match status" value="1"/>
</dbReference>
<reference evidence="5 6" key="1">
    <citation type="submission" date="2020-05" db="EMBL/GenBank/DDBJ databases">
        <title>Mucilaginibacter mali sp. nov.</title>
        <authorList>
            <person name="Kim H.S."/>
            <person name="Lee K.C."/>
            <person name="Suh M.K."/>
            <person name="Kim J.-S."/>
            <person name="Han K.-I."/>
            <person name="Eom M.K."/>
            <person name="Shin Y.K."/>
            <person name="Lee J.-S."/>
        </authorList>
    </citation>
    <scope>NUCLEOTIDE SEQUENCE [LARGE SCALE GENOMIC DNA]</scope>
    <source>
        <strain evidence="5 6">G2-14</strain>
    </source>
</reference>
<evidence type="ECO:0000256" key="1">
    <source>
        <dbReference type="ARBA" id="ARBA00010996"/>
    </source>
</evidence>
<keyword evidence="2" id="KW-0479">Metal-binding</keyword>
<dbReference type="SUPFAM" id="SSF52833">
    <property type="entry name" value="Thioredoxin-like"/>
    <property type="match status" value="1"/>
</dbReference>
<keyword evidence="6" id="KW-1185">Reference proteome</keyword>
<evidence type="ECO:0000256" key="4">
    <source>
        <dbReference type="SAM" id="SignalP"/>
    </source>
</evidence>
<feature type="signal peptide" evidence="4">
    <location>
        <begin position="1"/>
        <end position="22"/>
    </location>
</feature>
<accession>A0A7D4QVG9</accession>
<dbReference type="EMBL" id="CP054139">
    <property type="protein sequence ID" value="QKJ31669.1"/>
    <property type="molecule type" value="Genomic_DNA"/>
</dbReference>
<dbReference type="Gene3D" id="3.40.30.10">
    <property type="entry name" value="Glutaredoxin"/>
    <property type="match status" value="1"/>
</dbReference>
<dbReference type="AlphaFoldDB" id="A0A7D4QVG9"/>
<protein>
    <submittedName>
        <fullName evidence="5">SCO family protein</fullName>
    </submittedName>
</protein>
<dbReference type="Proteomes" id="UP000505355">
    <property type="component" value="Chromosome"/>
</dbReference>
<keyword evidence="4" id="KW-0732">Signal</keyword>
<feature type="binding site" evidence="2">
    <location>
        <position position="84"/>
    </location>
    <ligand>
        <name>Cu cation</name>
        <dbReference type="ChEBI" id="CHEBI:23378"/>
    </ligand>
</feature>
<feature type="disulfide bond" description="Redox-active" evidence="3">
    <location>
        <begin position="84"/>
        <end position="88"/>
    </location>
</feature>
<evidence type="ECO:0000313" key="5">
    <source>
        <dbReference type="EMBL" id="QKJ31669.1"/>
    </source>
</evidence>
<proteinExistence type="inferred from homology"/>
<feature type="chain" id="PRO_5028990413" evidence="4">
    <location>
        <begin position="23"/>
        <end position="213"/>
    </location>
</feature>
<feature type="binding site" evidence="2">
    <location>
        <position position="174"/>
    </location>
    <ligand>
        <name>Cu cation</name>
        <dbReference type="ChEBI" id="CHEBI:23378"/>
    </ligand>
</feature>
<organism evidence="5 6">
    <name type="scientific">Mucilaginibacter mali</name>
    <dbReference type="NCBI Taxonomy" id="2740462"/>
    <lineage>
        <taxon>Bacteria</taxon>
        <taxon>Pseudomonadati</taxon>
        <taxon>Bacteroidota</taxon>
        <taxon>Sphingobacteriia</taxon>
        <taxon>Sphingobacteriales</taxon>
        <taxon>Sphingobacteriaceae</taxon>
        <taxon>Mucilaginibacter</taxon>
    </lineage>
</organism>
<dbReference type="CDD" id="cd02968">
    <property type="entry name" value="SCO"/>
    <property type="match status" value="1"/>
</dbReference>
<dbReference type="PROSITE" id="PS51257">
    <property type="entry name" value="PROKAR_LIPOPROTEIN"/>
    <property type="match status" value="1"/>
</dbReference>
<evidence type="ECO:0000313" key="6">
    <source>
        <dbReference type="Proteomes" id="UP000505355"/>
    </source>
</evidence>
<dbReference type="InterPro" id="IPR036249">
    <property type="entry name" value="Thioredoxin-like_sf"/>
</dbReference>
<feature type="binding site" evidence="2">
    <location>
        <position position="88"/>
    </location>
    <ligand>
        <name>Cu cation</name>
        <dbReference type="ChEBI" id="CHEBI:23378"/>
    </ligand>
</feature>
<keyword evidence="3" id="KW-1015">Disulfide bond</keyword>
<sequence length="213" mass="24317">MKFNYCVIVLLLMLSGCYSKKADDNLPFYNTPDFTPVWLNRGDNGYDKVHTIAPFSFTNQLGQSISNNQLKGKIYVANFFFASCGSICPKMMDNLGDVQQAFLHDDKVRMVSHSVTPGRDSVPVLFKYAAERQINNNKWWLLTGNKDAIYKLARQSYFADDETGYSKTANEFLHTENVLLIDGHGRIRGVYNGTLKLEMVNLIKHIRQLELED</sequence>
<dbReference type="KEGG" id="mmab:HQ865_18500"/>
<gene>
    <name evidence="5" type="ORF">HQ865_18500</name>
</gene>
<dbReference type="PANTHER" id="PTHR12151">
    <property type="entry name" value="ELECTRON TRANSPORT PROTIN SCO1/SENC FAMILY MEMBER"/>
    <property type="match status" value="1"/>
</dbReference>
<dbReference type="RefSeq" id="WP_173416328.1">
    <property type="nucleotide sequence ID" value="NZ_CP054139.1"/>
</dbReference>
<dbReference type="PANTHER" id="PTHR12151:SF25">
    <property type="entry name" value="LINALOOL DEHYDRATASE_ISOMERASE DOMAIN-CONTAINING PROTEIN"/>
    <property type="match status" value="1"/>
</dbReference>
<evidence type="ECO:0000256" key="3">
    <source>
        <dbReference type="PIRSR" id="PIRSR603782-2"/>
    </source>
</evidence>
<evidence type="ECO:0000256" key="2">
    <source>
        <dbReference type="PIRSR" id="PIRSR603782-1"/>
    </source>
</evidence>
<comment type="similarity">
    <text evidence="1">Belongs to the SCO1/2 family.</text>
</comment>
<keyword evidence="2" id="KW-0186">Copper</keyword>
<dbReference type="InterPro" id="IPR003782">
    <property type="entry name" value="SCO1/SenC"/>
</dbReference>
<dbReference type="GO" id="GO:0046872">
    <property type="term" value="F:metal ion binding"/>
    <property type="evidence" value="ECO:0007669"/>
    <property type="project" value="UniProtKB-KW"/>
</dbReference>
<name>A0A7D4QVG9_9SPHI</name>